<feature type="compositionally biased region" description="Polar residues" evidence="1">
    <location>
        <begin position="364"/>
        <end position="383"/>
    </location>
</feature>
<keyword evidence="3" id="KW-1185">Reference proteome</keyword>
<organism evidence="2 3">
    <name type="scientific">Adiantum capillus-veneris</name>
    <name type="common">Maidenhair fern</name>
    <dbReference type="NCBI Taxonomy" id="13818"/>
    <lineage>
        <taxon>Eukaryota</taxon>
        <taxon>Viridiplantae</taxon>
        <taxon>Streptophyta</taxon>
        <taxon>Embryophyta</taxon>
        <taxon>Tracheophyta</taxon>
        <taxon>Polypodiopsida</taxon>
        <taxon>Polypodiidae</taxon>
        <taxon>Polypodiales</taxon>
        <taxon>Pteridineae</taxon>
        <taxon>Pteridaceae</taxon>
        <taxon>Vittarioideae</taxon>
        <taxon>Adiantum</taxon>
    </lineage>
</organism>
<feature type="compositionally biased region" description="Basic and acidic residues" evidence="1">
    <location>
        <begin position="143"/>
        <end position="153"/>
    </location>
</feature>
<evidence type="ECO:0000256" key="1">
    <source>
        <dbReference type="SAM" id="MobiDB-lite"/>
    </source>
</evidence>
<dbReference type="OrthoDB" id="667051at2759"/>
<feature type="compositionally biased region" description="Polar residues" evidence="1">
    <location>
        <begin position="320"/>
        <end position="340"/>
    </location>
</feature>
<protein>
    <submittedName>
        <fullName evidence="2">Uncharacterized protein</fullName>
    </submittedName>
</protein>
<evidence type="ECO:0000313" key="2">
    <source>
        <dbReference type="EMBL" id="KAI5081327.1"/>
    </source>
</evidence>
<feature type="region of interest" description="Disordered" evidence="1">
    <location>
        <begin position="117"/>
        <end position="178"/>
    </location>
</feature>
<name>A0A9D4V9E5_ADICA</name>
<evidence type="ECO:0000313" key="3">
    <source>
        <dbReference type="Proteomes" id="UP000886520"/>
    </source>
</evidence>
<feature type="region of interest" description="Disordered" evidence="1">
    <location>
        <begin position="1"/>
        <end position="63"/>
    </location>
</feature>
<comment type="caution">
    <text evidence="2">The sequence shown here is derived from an EMBL/GenBank/DDBJ whole genome shotgun (WGS) entry which is preliminary data.</text>
</comment>
<dbReference type="Proteomes" id="UP000886520">
    <property type="component" value="Chromosome 4"/>
</dbReference>
<dbReference type="AlphaFoldDB" id="A0A9D4V9E5"/>
<proteinExistence type="predicted"/>
<reference evidence="2" key="1">
    <citation type="submission" date="2021-01" db="EMBL/GenBank/DDBJ databases">
        <title>Adiantum capillus-veneris genome.</title>
        <authorList>
            <person name="Fang Y."/>
            <person name="Liao Q."/>
        </authorList>
    </citation>
    <scope>NUCLEOTIDE SEQUENCE</scope>
    <source>
        <strain evidence="2">H3</strain>
        <tissue evidence="2">Leaf</tissue>
    </source>
</reference>
<accession>A0A9D4V9E5</accession>
<dbReference type="EMBL" id="JABFUD020000004">
    <property type="protein sequence ID" value="KAI5081327.1"/>
    <property type="molecule type" value="Genomic_DNA"/>
</dbReference>
<feature type="compositionally biased region" description="Pro residues" evidence="1">
    <location>
        <begin position="389"/>
        <end position="398"/>
    </location>
</feature>
<feature type="region of interest" description="Disordered" evidence="1">
    <location>
        <begin position="306"/>
        <end position="401"/>
    </location>
</feature>
<sequence>MKSSGEIEANIGTHFTLSDWEQEDPCSLWRSPSSPPYSEPISINQRSSADQSSSPSTPSEFEFDSLATPDQIRDELPVSPKFLSSFAWAAMASASQEDCSASTSISPLRRDMVVAPSSMTDTPLSLSKKQPYTPPSPSVRQLITEEMHGSGEHDESDLDFYSAPQTPAPCSRPLSPNHRPFSLDYQPLANLDKQLGSHDVLPMMEQRKSRSAGVLDRRNVALYPGLTTTAMKGLTPSKSQPHANFIEATSSSALHTWDKSEEDKNYTGAKKAGSSKSFKWAFKDFLRRTVPSSKVDAHYTTKTLEATSSSRSFFSHSRSTPISPQSSPLRSYIDSTSRPPTLQAGRPSSHTPRSPPHRPPFTQAGRSHSTLDTQSDANKSQYASTPSRTPVPSPPRSPLSPHVAHYKLQKAQSQELGRKTFLPYRQSLLGCLGGYGAFSSDQLVW</sequence>
<feature type="compositionally biased region" description="Low complexity" evidence="1">
    <location>
        <begin position="39"/>
        <end position="60"/>
    </location>
</feature>
<feature type="compositionally biased region" description="Low complexity" evidence="1">
    <location>
        <begin position="308"/>
        <end position="319"/>
    </location>
</feature>
<feature type="compositionally biased region" description="Polar residues" evidence="1">
    <location>
        <begin position="117"/>
        <end position="130"/>
    </location>
</feature>
<gene>
    <name evidence="2" type="ORF">GOP47_0004510</name>
</gene>